<dbReference type="EMBL" id="JASUXU010000035">
    <property type="protein sequence ID" value="KAK0318573.1"/>
    <property type="molecule type" value="Genomic_DNA"/>
</dbReference>
<evidence type="ECO:0000259" key="2">
    <source>
        <dbReference type="Pfam" id="PF21762"/>
    </source>
</evidence>
<name>A0AAN6R2U1_9PEZI</name>
<dbReference type="Proteomes" id="UP001175353">
    <property type="component" value="Unassembled WGS sequence"/>
</dbReference>
<accession>A0AAN6R2U1</accession>
<feature type="compositionally biased region" description="Polar residues" evidence="1">
    <location>
        <begin position="284"/>
        <end position="293"/>
    </location>
</feature>
<feature type="compositionally biased region" description="Basic residues" evidence="1">
    <location>
        <begin position="299"/>
        <end position="311"/>
    </location>
</feature>
<gene>
    <name evidence="3" type="ORF">LTR82_010315</name>
    <name evidence="4" type="ORF">LTR91_000175</name>
</gene>
<dbReference type="EMBL" id="JAUJLE010000001">
    <property type="protein sequence ID" value="KAK1016157.1"/>
    <property type="molecule type" value="Genomic_DNA"/>
</dbReference>
<evidence type="ECO:0000313" key="3">
    <source>
        <dbReference type="EMBL" id="KAK0318573.1"/>
    </source>
</evidence>
<dbReference type="Proteomes" id="UP001168146">
    <property type="component" value="Unassembled WGS sequence"/>
</dbReference>
<comment type="caution">
    <text evidence="4">The sequence shown here is derived from an EMBL/GenBank/DDBJ whole genome shotgun (WGS) entry which is preliminary data.</text>
</comment>
<dbReference type="PANTHER" id="PTHR28083">
    <property type="entry name" value="GOOD FOR FULL DBP5 ACTIVITY PROTEIN 2"/>
    <property type="match status" value="1"/>
</dbReference>
<sequence length="340" mass="37625">MGKHRVQPPGDNRALHSVQEILGLRPRTTTTAKLGRPVFICIDCEAFEHDQSKITEIGIAVLDTRDCTDLWPGANEKQWIGKIQYAHYRPVQYAELRNKNFIRGCADGFNFGSTAWINLADAKPILRRIFQYPSQLHQAGDLSTPLWDCRCETVFVAHGASNDTAFLRKLDFDMESDGQVSLTVDTQRVAGGSKRAAIGLQRLLLSMGVQPVNLHNAGNDAAYTLQSMVMMACRDFANPGTVAAGLARFRGKIFPVQHIAFKAPEIWMGTAVQPGVGPPAVGQRQKNTSQDPTSVRIRAERRRRKRVARARAKADPKGAAAAAAAKKRRPWSFKPRRDAT</sequence>
<organism evidence="4 5">
    <name type="scientific">Friedmanniomyces endolithicus</name>
    <dbReference type="NCBI Taxonomy" id="329885"/>
    <lineage>
        <taxon>Eukaryota</taxon>
        <taxon>Fungi</taxon>
        <taxon>Dikarya</taxon>
        <taxon>Ascomycota</taxon>
        <taxon>Pezizomycotina</taxon>
        <taxon>Dothideomycetes</taxon>
        <taxon>Dothideomycetidae</taxon>
        <taxon>Mycosphaerellales</taxon>
        <taxon>Teratosphaeriaceae</taxon>
        <taxon>Friedmanniomyces</taxon>
    </lineage>
</organism>
<reference evidence="4" key="2">
    <citation type="submission" date="2023-06" db="EMBL/GenBank/DDBJ databases">
        <title>Black Yeasts Isolated from many extreme environments.</title>
        <authorList>
            <person name="Coleine C."/>
            <person name="Stajich J.E."/>
            <person name="Selbmann L."/>
        </authorList>
    </citation>
    <scope>NUCLEOTIDE SEQUENCE</scope>
    <source>
        <strain evidence="4">CCFEE 5200</strain>
    </source>
</reference>
<proteinExistence type="predicted"/>
<dbReference type="InterPro" id="IPR040151">
    <property type="entry name" value="Gfd2/YDR514C-like"/>
</dbReference>
<feature type="domain" description="Gfd2/YDR514C-like C-terminal" evidence="2">
    <location>
        <begin position="38"/>
        <end position="231"/>
    </location>
</feature>
<dbReference type="Pfam" id="PF21762">
    <property type="entry name" value="DEDDh_C"/>
    <property type="match status" value="1"/>
</dbReference>
<evidence type="ECO:0000313" key="4">
    <source>
        <dbReference type="EMBL" id="KAK1016157.1"/>
    </source>
</evidence>
<evidence type="ECO:0000256" key="1">
    <source>
        <dbReference type="SAM" id="MobiDB-lite"/>
    </source>
</evidence>
<dbReference type="InterPro" id="IPR012337">
    <property type="entry name" value="RNaseH-like_sf"/>
</dbReference>
<dbReference type="InterPro" id="IPR048519">
    <property type="entry name" value="Gfd2/YDR514C-like_C"/>
</dbReference>
<dbReference type="PANTHER" id="PTHR28083:SF1">
    <property type="entry name" value="GOOD FOR FULL DBP5 ACTIVITY PROTEIN 2"/>
    <property type="match status" value="1"/>
</dbReference>
<dbReference type="SUPFAM" id="SSF53098">
    <property type="entry name" value="Ribonuclease H-like"/>
    <property type="match status" value="1"/>
</dbReference>
<dbReference type="AlphaFoldDB" id="A0AAN6R2U1"/>
<keyword evidence="5" id="KW-1185">Reference proteome</keyword>
<reference evidence="3" key="1">
    <citation type="submission" date="2021-12" db="EMBL/GenBank/DDBJ databases">
        <title>Black yeast isolated from Biological Soil Crust.</title>
        <authorList>
            <person name="Kurbessoian T."/>
        </authorList>
    </citation>
    <scope>NUCLEOTIDE SEQUENCE</scope>
    <source>
        <strain evidence="3">CCFEE 5208</strain>
    </source>
</reference>
<evidence type="ECO:0000313" key="5">
    <source>
        <dbReference type="Proteomes" id="UP001175353"/>
    </source>
</evidence>
<protein>
    <recommendedName>
        <fullName evidence="2">Gfd2/YDR514C-like C-terminal domain-containing protein</fullName>
    </recommendedName>
</protein>
<feature type="region of interest" description="Disordered" evidence="1">
    <location>
        <begin position="277"/>
        <end position="340"/>
    </location>
</feature>
<dbReference type="GO" id="GO:0005634">
    <property type="term" value="C:nucleus"/>
    <property type="evidence" value="ECO:0007669"/>
    <property type="project" value="TreeGrafter"/>
</dbReference>